<dbReference type="Proteomes" id="UP001333996">
    <property type="component" value="Unassembled WGS sequence"/>
</dbReference>
<name>A0ABU7FXE9_9ACTN</name>
<dbReference type="SUPFAM" id="SSF81606">
    <property type="entry name" value="PP2C-like"/>
    <property type="match status" value="1"/>
</dbReference>
<dbReference type="EC" id="3.1.3.16" evidence="4"/>
<comment type="caution">
    <text evidence="4">The sequence shown here is derived from an EMBL/GenBank/DDBJ whole genome shotgun (WGS) entry which is preliminary data.</text>
</comment>
<dbReference type="InterPro" id="IPR052016">
    <property type="entry name" value="Bact_Sigma-Reg"/>
</dbReference>
<feature type="domain" description="PPM-type phosphatase" evidence="3">
    <location>
        <begin position="24"/>
        <end position="219"/>
    </location>
</feature>
<sequence length="221" mass="23422">TTHHPPPRTHEWAGTSMPWPTPGTESAWSSAMSAACGLPALVVAAALLGSFREAAHEAADLVQLAGRLEATLLRDDAAALAQGDPAELFATAVLVEIPRHGSHGTIFSCGHPPPLLGRRGSIDILETDDPAPPLNLGGLLATTCLPRRFAFRAGDQLLLYTDGVTETRDASGAFFPLLTWARDQLTTSPRQALNNLHHALLKHSGNNLNDDIAAIAIRKTT</sequence>
<protein>
    <submittedName>
        <fullName evidence="4">PP2C family protein-serine/threonine phosphatase</fullName>
        <ecNumber evidence="4">3.1.3.16</ecNumber>
    </submittedName>
</protein>
<dbReference type="Gene3D" id="3.60.40.10">
    <property type="entry name" value="PPM-type phosphatase domain"/>
    <property type="match status" value="1"/>
</dbReference>
<accession>A0ABU7FXE9</accession>
<organism evidence="4 5">
    <name type="scientific">Streptomyces chiangmaiensis</name>
    <dbReference type="NCBI Taxonomy" id="766497"/>
    <lineage>
        <taxon>Bacteria</taxon>
        <taxon>Bacillati</taxon>
        <taxon>Actinomycetota</taxon>
        <taxon>Actinomycetes</taxon>
        <taxon>Kitasatosporales</taxon>
        <taxon>Streptomycetaceae</taxon>
        <taxon>Streptomyces</taxon>
    </lineage>
</organism>
<evidence type="ECO:0000313" key="4">
    <source>
        <dbReference type="EMBL" id="MED7828815.1"/>
    </source>
</evidence>
<evidence type="ECO:0000256" key="2">
    <source>
        <dbReference type="SAM" id="MobiDB-lite"/>
    </source>
</evidence>
<dbReference type="PANTHER" id="PTHR43156">
    <property type="entry name" value="STAGE II SPORULATION PROTEIN E-RELATED"/>
    <property type="match status" value="1"/>
</dbReference>
<keyword evidence="1 4" id="KW-0378">Hydrolase</keyword>
<dbReference type="InterPro" id="IPR036457">
    <property type="entry name" value="PPM-type-like_dom_sf"/>
</dbReference>
<gene>
    <name evidence="4" type="ORF">VXC91_45080</name>
</gene>
<dbReference type="EMBL" id="JAYWVC010000512">
    <property type="protein sequence ID" value="MED7828815.1"/>
    <property type="molecule type" value="Genomic_DNA"/>
</dbReference>
<keyword evidence="5" id="KW-1185">Reference proteome</keyword>
<evidence type="ECO:0000256" key="1">
    <source>
        <dbReference type="ARBA" id="ARBA00022801"/>
    </source>
</evidence>
<reference evidence="4" key="1">
    <citation type="submission" date="2024-01" db="EMBL/GenBank/DDBJ databases">
        <title>First draft genome sequence data of TA4-1, the type strain of Gram-positive actinobacterium Streptomyces chiangmaiensis.</title>
        <authorList>
            <person name="Yasawong M."/>
            <person name="Nantapong N."/>
        </authorList>
    </citation>
    <scope>NUCLEOTIDE SEQUENCE</scope>
    <source>
        <strain evidence="4">TA4-1</strain>
    </source>
</reference>
<feature type="region of interest" description="Disordered" evidence="2">
    <location>
        <begin position="1"/>
        <end position="25"/>
    </location>
</feature>
<dbReference type="RefSeq" id="WP_329513125.1">
    <property type="nucleotide sequence ID" value="NZ_JAYWVC010000512.1"/>
</dbReference>
<evidence type="ECO:0000313" key="5">
    <source>
        <dbReference type="Proteomes" id="UP001333996"/>
    </source>
</evidence>
<dbReference type="Pfam" id="PF07228">
    <property type="entry name" value="SpoIIE"/>
    <property type="match status" value="1"/>
</dbReference>
<dbReference type="InterPro" id="IPR001932">
    <property type="entry name" value="PPM-type_phosphatase-like_dom"/>
</dbReference>
<feature type="non-terminal residue" evidence="4">
    <location>
        <position position="1"/>
    </location>
</feature>
<proteinExistence type="predicted"/>
<dbReference type="GO" id="GO:0004722">
    <property type="term" value="F:protein serine/threonine phosphatase activity"/>
    <property type="evidence" value="ECO:0007669"/>
    <property type="project" value="UniProtKB-EC"/>
</dbReference>
<dbReference type="PANTHER" id="PTHR43156:SF2">
    <property type="entry name" value="STAGE II SPORULATION PROTEIN E"/>
    <property type="match status" value="1"/>
</dbReference>
<evidence type="ECO:0000259" key="3">
    <source>
        <dbReference type="SMART" id="SM00331"/>
    </source>
</evidence>
<dbReference type="SMART" id="SM00331">
    <property type="entry name" value="PP2C_SIG"/>
    <property type="match status" value="1"/>
</dbReference>